<sequence>MGKRVNTKRRNTKHRNTNRKLKLLRGGRVHQQKHQ</sequence>
<feature type="region of interest" description="Disordered" evidence="1">
    <location>
        <begin position="1"/>
        <end position="35"/>
    </location>
</feature>
<name>A0A6C0CEG8_9ZZZZ</name>
<organism evidence="2">
    <name type="scientific">viral metagenome</name>
    <dbReference type="NCBI Taxonomy" id="1070528"/>
    <lineage>
        <taxon>unclassified sequences</taxon>
        <taxon>metagenomes</taxon>
        <taxon>organismal metagenomes</taxon>
    </lineage>
</organism>
<dbReference type="AlphaFoldDB" id="A0A6C0CEG8"/>
<reference evidence="2" key="1">
    <citation type="journal article" date="2020" name="Nature">
        <title>Giant virus diversity and host interactions through global metagenomics.</title>
        <authorList>
            <person name="Schulz F."/>
            <person name="Roux S."/>
            <person name="Paez-Espino D."/>
            <person name="Jungbluth S."/>
            <person name="Walsh D.A."/>
            <person name="Denef V.J."/>
            <person name="McMahon K.D."/>
            <person name="Konstantinidis K.T."/>
            <person name="Eloe-Fadrosh E.A."/>
            <person name="Kyrpides N.C."/>
            <person name="Woyke T."/>
        </authorList>
    </citation>
    <scope>NUCLEOTIDE SEQUENCE</scope>
    <source>
        <strain evidence="2">GVMAG-M-3300020595-32</strain>
    </source>
</reference>
<evidence type="ECO:0000313" key="2">
    <source>
        <dbReference type="EMBL" id="QHT02693.1"/>
    </source>
</evidence>
<dbReference type="EMBL" id="MN739397">
    <property type="protein sequence ID" value="QHT02693.1"/>
    <property type="molecule type" value="Genomic_DNA"/>
</dbReference>
<evidence type="ECO:0000256" key="1">
    <source>
        <dbReference type="SAM" id="MobiDB-lite"/>
    </source>
</evidence>
<accession>A0A6C0CEG8</accession>
<proteinExistence type="predicted"/>
<protein>
    <submittedName>
        <fullName evidence="2">Uncharacterized protein</fullName>
    </submittedName>
</protein>